<feature type="compositionally biased region" description="Low complexity" evidence="1">
    <location>
        <begin position="959"/>
        <end position="972"/>
    </location>
</feature>
<feature type="region of interest" description="Disordered" evidence="1">
    <location>
        <begin position="816"/>
        <end position="853"/>
    </location>
</feature>
<accession>A0A1T5K5W6</accession>
<feature type="transmembrane region" description="Helical" evidence="2">
    <location>
        <begin position="734"/>
        <end position="759"/>
    </location>
</feature>
<organism evidence="4 5">
    <name type="scientific">Okibacterium fritillariae</name>
    <dbReference type="NCBI Taxonomy" id="123320"/>
    <lineage>
        <taxon>Bacteria</taxon>
        <taxon>Bacillati</taxon>
        <taxon>Actinomycetota</taxon>
        <taxon>Actinomycetes</taxon>
        <taxon>Micrococcales</taxon>
        <taxon>Microbacteriaceae</taxon>
        <taxon>Okibacterium</taxon>
    </lineage>
</organism>
<dbReference type="EMBL" id="FUZP01000002">
    <property type="protein sequence ID" value="SKC59116.1"/>
    <property type="molecule type" value="Genomic_DNA"/>
</dbReference>
<keyword evidence="2" id="KW-0472">Membrane</keyword>
<feature type="transmembrane region" description="Helical" evidence="2">
    <location>
        <begin position="275"/>
        <end position="292"/>
    </location>
</feature>
<dbReference type="Pfam" id="PF11992">
    <property type="entry name" value="TgpA_N"/>
    <property type="match status" value="1"/>
</dbReference>
<keyword evidence="2" id="KW-0812">Transmembrane</keyword>
<dbReference type="Gene3D" id="3.10.620.30">
    <property type="match status" value="1"/>
</dbReference>
<dbReference type="STRING" id="123320.SAMN06309945_1936"/>
<evidence type="ECO:0000256" key="2">
    <source>
        <dbReference type="SAM" id="Phobius"/>
    </source>
</evidence>
<dbReference type="InterPro" id="IPR021878">
    <property type="entry name" value="TgpA_N"/>
</dbReference>
<evidence type="ECO:0000313" key="5">
    <source>
        <dbReference type="Proteomes" id="UP000190857"/>
    </source>
</evidence>
<sequence>MSGVFPQPNRDGSRITPPPAAGAPAAGASGDAAGVPSIGSEKPSRRGRAGRAEGAEGAGRAGRTDRAGRADPEESSTGRSSLRDRFSRSNRADRADTRGSSGGRPPRTPRPPAAPRPPLPRGTVTPLAWRDLGVVSFLSLIGLWGFAPAFSDNWYLLAGFGGLLVGTAAGYLSHRWRLNALLTALLALVGYFVFGSAFAVTADALAGVVPTLVTLRSLALGAVFGWRDILTLAPPVGAPEYINVLPYVAAWLVGLVTAILTVRWMPRHDRTPGRLAVLLSGPAALYIFSVVIGTERPFFAAARGIVFAAVALVWLSWRRSSAENVSLQDRSGLVRSKLLGTGAVVLAAALVAGLGAGLLTPPSADRVVVREHVQPPFDPEEYPSPLSGFRQYTKNLAETDLFEVTGLEKGDRLRLATMDTYDGELWKLAPADVQTDGSGSFQLVSRQLPAPELLTAKGSRNIDVQVTGYQGPWLPVVGYPTGLELPETPDKSQDLRFNADTATAVVTSGIGPKFTYDLQSVLQTQPSDDALADVPVASVTLPAVQRVPSIVKAKTNEFVGDATSPIGKLRAIENNLKTSGYLSHGLASDTATSRAGHGADRMEELFTRNQLIGDQEQYASAFALMARQLGYPARVVMGFAPENVSEDGATKVTGNDVTAWVEVPFEGVGWVQFDPTPDETEIPQDQNPKPKTEPQPQVRQPPRVDKRDEDLLTNVEIDDSNDEKKDDQIVVPTWMYGLAAALAAPILAYLIPFLIVMAIKRRRVKRRRNAPTPDRQAAGAWDELLDRHAEYGVEVPQGMTRRATAAALAAAVPASASAKPSPAAGHRSATAPDPRVPAPSASSMPPTSSTGDSFAAVARDADRAVFAGEDVPAANVDAIWDETERRIRSTGSAVGWWRRQRSRFRVNSKRRVSDRLTAPGHKPKRSARPAGTEPSTGGAPAPARRSVGRASKKNSGSLSSKPQSTTKKQSTSKPKRPRGNRPTSGQSEQKTNHPEQKGE</sequence>
<dbReference type="Proteomes" id="UP000190857">
    <property type="component" value="Unassembled WGS sequence"/>
</dbReference>
<gene>
    <name evidence="4" type="ORF">SAMN06309945_1936</name>
</gene>
<feature type="compositionally biased region" description="Low complexity" evidence="1">
    <location>
        <begin position="838"/>
        <end position="853"/>
    </location>
</feature>
<keyword evidence="2" id="KW-1133">Transmembrane helix</keyword>
<dbReference type="PANTHER" id="PTHR42736:SF1">
    <property type="entry name" value="PROTEIN-GLUTAMINE GAMMA-GLUTAMYLTRANSFERASE"/>
    <property type="match status" value="1"/>
</dbReference>
<feature type="transmembrane region" description="Helical" evidence="2">
    <location>
        <begin position="180"/>
        <end position="202"/>
    </location>
</feature>
<proteinExistence type="predicted"/>
<feature type="region of interest" description="Disordered" evidence="1">
    <location>
        <begin position="1"/>
        <end position="122"/>
    </location>
</feature>
<dbReference type="RefSeq" id="WP_079728044.1">
    <property type="nucleotide sequence ID" value="NZ_FUZP01000002.1"/>
</dbReference>
<dbReference type="OrthoDB" id="3651060at2"/>
<feature type="compositionally biased region" description="Low complexity" evidence="1">
    <location>
        <begin position="22"/>
        <end position="34"/>
    </location>
</feature>
<feature type="region of interest" description="Disordered" evidence="1">
    <location>
        <begin position="906"/>
        <end position="999"/>
    </location>
</feature>
<feature type="compositionally biased region" description="Basic and acidic residues" evidence="1">
    <location>
        <begin position="62"/>
        <end position="72"/>
    </location>
</feature>
<dbReference type="SUPFAM" id="SSF54001">
    <property type="entry name" value="Cysteine proteinases"/>
    <property type="match status" value="1"/>
</dbReference>
<evidence type="ECO:0000313" key="4">
    <source>
        <dbReference type="EMBL" id="SKC59116.1"/>
    </source>
</evidence>
<protein>
    <submittedName>
        <fullName evidence="4">Transglutaminase-like superfamily protein</fullName>
    </submittedName>
</protein>
<feature type="transmembrane region" description="Helical" evidence="2">
    <location>
        <begin position="298"/>
        <end position="317"/>
    </location>
</feature>
<dbReference type="InterPro" id="IPR052901">
    <property type="entry name" value="Bact_TGase-like"/>
</dbReference>
<keyword evidence="5" id="KW-1185">Reference proteome</keyword>
<dbReference type="AlphaFoldDB" id="A0A1T5K5W6"/>
<feature type="domain" description="Transglutaminase-like" evidence="3">
    <location>
        <begin position="607"/>
        <end position="677"/>
    </location>
</feature>
<reference evidence="4 5" key="1">
    <citation type="submission" date="2017-02" db="EMBL/GenBank/DDBJ databases">
        <authorList>
            <person name="Peterson S.W."/>
        </authorList>
    </citation>
    <scope>NUCLEOTIDE SEQUENCE [LARGE SCALE GENOMIC DNA]</scope>
    <source>
        <strain evidence="4 5">VKM Ac-2059</strain>
    </source>
</reference>
<feature type="compositionally biased region" description="Pro residues" evidence="1">
    <location>
        <begin position="106"/>
        <end position="120"/>
    </location>
</feature>
<feature type="transmembrane region" description="Helical" evidence="2">
    <location>
        <begin position="127"/>
        <end position="147"/>
    </location>
</feature>
<feature type="transmembrane region" description="Helical" evidence="2">
    <location>
        <begin position="244"/>
        <end position="263"/>
    </location>
</feature>
<dbReference type="PANTHER" id="PTHR42736">
    <property type="entry name" value="PROTEIN-GLUTAMINE GAMMA-GLUTAMYLTRANSFERASE"/>
    <property type="match status" value="1"/>
</dbReference>
<evidence type="ECO:0000259" key="3">
    <source>
        <dbReference type="SMART" id="SM00460"/>
    </source>
</evidence>
<dbReference type="InterPro" id="IPR038765">
    <property type="entry name" value="Papain-like_cys_pep_sf"/>
</dbReference>
<feature type="region of interest" description="Disordered" evidence="1">
    <location>
        <begin position="672"/>
        <end position="724"/>
    </location>
</feature>
<dbReference type="InterPro" id="IPR002931">
    <property type="entry name" value="Transglutaminase-like"/>
</dbReference>
<dbReference type="SMART" id="SM00460">
    <property type="entry name" value="TGc"/>
    <property type="match status" value="1"/>
</dbReference>
<dbReference type="Pfam" id="PF01841">
    <property type="entry name" value="Transglut_core"/>
    <property type="match status" value="1"/>
</dbReference>
<name>A0A1T5K5W6_9MICO</name>
<feature type="compositionally biased region" description="Basic and acidic residues" evidence="1">
    <location>
        <begin position="81"/>
        <end position="97"/>
    </location>
</feature>
<feature type="compositionally biased region" description="Basic and acidic residues" evidence="1">
    <location>
        <begin position="990"/>
        <end position="999"/>
    </location>
</feature>
<evidence type="ECO:0000256" key="1">
    <source>
        <dbReference type="SAM" id="MobiDB-lite"/>
    </source>
</evidence>
<feature type="transmembrane region" description="Helical" evidence="2">
    <location>
        <begin position="338"/>
        <end position="359"/>
    </location>
</feature>
<feature type="transmembrane region" description="Helical" evidence="2">
    <location>
        <begin position="153"/>
        <end position="173"/>
    </location>
</feature>